<dbReference type="InterPro" id="IPR016181">
    <property type="entry name" value="Acyl_CoA_acyltransferase"/>
</dbReference>
<keyword evidence="4" id="KW-1185">Reference proteome</keyword>
<dbReference type="InterPro" id="IPR000182">
    <property type="entry name" value="GNAT_dom"/>
</dbReference>
<evidence type="ECO:0000259" key="2">
    <source>
        <dbReference type="PROSITE" id="PS51186"/>
    </source>
</evidence>
<organism evidence="3 4">
    <name type="scientific">Nocardioides panacisoli</name>
    <dbReference type="NCBI Taxonomy" id="627624"/>
    <lineage>
        <taxon>Bacteria</taxon>
        <taxon>Bacillati</taxon>
        <taxon>Actinomycetota</taxon>
        <taxon>Actinomycetes</taxon>
        <taxon>Propionibacteriales</taxon>
        <taxon>Nocardioidaceae</taxon>
        <taxon>Nocardioides</taxon>
    </lineage>
</organism>
<dbReference type="Pfam" id="PF00583">
    <property type="entry name" value="Acetyltransf_1"/>
    <property type="match status" value="1"/>
</dbReference>
<name>A0ABP7HPL5_9ACTN</name>
<evidence type="ECO:0000313" key="3">
    <source>
        <dbReference type="EMBL" id="GAA3801226.1"/>
    </source>
</evidence>
<evidence type="ECO:0000256" key="1">
    <source>
        <dbReference type="SAM" id="MobiDB-lite"/>
    </source>
</evidence>
<proteinExistence type="predicted"/>
<feature type="domain" description="N-acetyltransferase" evidence="2">
    <location>
        <begin position="5"/>
        <end position="169"/>
    </location>
</feature>
<comment type="caution">
    <text evidence="3">The sequence shown here is derived from an EMBL/GenBank/DDBJ whole genome shotgun (WGS) entry which is preliminary data.</text>
</comment>
<dbReference type="EMBL" id="BAABAH010000001">
    <property type="protein sequence ID" value="GAA3801226.1"/>
    <property type="molecule type" value="Genomic_DNA"/>
</dbReference>
<dbReference type="PROSITE" id="PS51186">
    <property type="entry name" value="GNAT"/>
    <property type="match status" value="1"/>
</dbReference>
<accession>A0ABP7HPL5</accession>
<dbReference type="Proteomes" id="UP001501821">
    <property type="component" value="Unassembled WGS sequence"/>
</dbReference>
<dbReference type="Gene3D" id="3.40.630.30">
    <property type="match status" value="1"/>
</dbReference>
<feature type="region of interest" description="Disordered" evidence="1">
    <location>
        <begin position="165"/>
        <end position="188"/>
    </location>
</feature>
<dbReference type="CDD" id="cd04301">
    <property type="entry name" value="NAT_SF"/>
    <property type="match status" value="1"/>
</dbReference>
<dbReference type="SUPFAM" id="SSF55729">
    <property type="entry name" value="Acyl-CoA N-acyltransferases (Nat)"/>
    <property type="match status" value="1"/>
</dbReference>
<gene>
    <name evidence="3" type="ORF">GCM10022242_00200</name>
</gene>
<reference evidence="4" key="1">
    <citation type="journal article" date="2019" name="Int. J. Syst. Evol. Microbiol.">
        <title>The Global Catalogue of Microorganisms (GCM) 10K type strain sequencing project: providing services to taxonomists for standard genome sequencing and annotation.</title>
        <authorList>
            <consortium name="The Broad Institute Genomics Platform"/>
            <consortium name="The Broad Institute Genome Sequencing Center for Infectious Disease"/>
            <person name="Wu L."/>
            <person name="Ma J."/>
        </authorList>
    </citation>
    <scope>NUCLEOTIDE SEQUENCE [LARGE SCALE GENOMIC DNA]</scope>
    <source>
        <strain evidence="4">JCM 16953</strain>
    </source>
</reference>
<protein>
    <recommendedName>
        <fullName evidence="2">N-acetyltransferase domain-containing protein</fullName>
    </recommendedName>
</protein>
<sequence>MTDALRLRPLTLGDLPALQDLLKADRRYALRVTGAPPEPGGAADLLSGRPPGLNPDQKVVLGAFDQGGLAAVIDVLRGWPDRATAHIGLLQVHPSRQRQGVGRRAHDLLLAELAGWSEVTTLRAAIVGTNAAEAEPFWTALGYRPAEPPRPYRAGSTDTHVTAWTRPILTAGPGDSPHTTPQPPRRPR</sequence>
<evidence type="ECO:0000313" key="4">
    <source>
        <dbReference type="Proteomes" id="UP001501821"/>
    </source>
</evidence>